<keyword evidence="1" id="KW-0812">Transmembrane</keyword>
<proteinExistence type="predicted"/>
<organism evidence="2 3">
    <name type="scientific">Lacticaseibacillus pabuli</name>
    <dbReference type="NCBI Taxonomy" id="3025672"/>
    <lineage>
        <taxon>Bacteria</taxon>
        <taxon>Bacillati</taxon>
        <taxon>Bacillota</taxon>
        <taxon>Bacilli</taxon>
        <taxon>Lactobacillales</taxon>
        <taxon>Lactobacillaceae</taxon>
        <taxon>Lacticaseibacillus</taxon>
    </lineage>
</organism>
<evidence type="ECO:0008006" key="4">
    <source>
        <dbReference type="Google" id="ProtNLM"/>
    </source>
</evidence>
<gene>
    <name evidence="2" type="ORF">PQ472_05335</name>
</gene>
<dbReference type="RefSeq" id="WP_274261962.1">
    <property type="nucleotide sequence ID" value="NZ_CP117884.1"/>
</dbReference>
<feature type="transmembrane region" description="Helical" evidence="1">
    <location>
        <begin position="29"/>
        <end position="46"/>
    </location>
</feature>
<evidence type="ECO:0000256" key="1">
    <source>
        <dbReference type="SAM" id="Phobius"/>
    </source>
</evidence>
<evidence type="ECO:0000313" key="3">
    <source>
        <dbReference type="Proteomes" id="UP001220377"/>
    </source>
</evidence>
<dbReference type="Proteomes" id="UP001220377">
    <property type="component" value="Chromosome"/>
</dbReference>
<accession>A0ABY7WWZ6</accession>
<feature type="transmembrane region" description="Helical" evidence="1">
    <location>
        <begin position="6"/>
        <end position="22"/>
    </location>
</feature>
<feature type="transmembrane region" description="Helical" evidence="1">
    <location>
        <begin position="52"/>
        <end position="69"/>
    </location>
</feature>
<reference evidence="2 3" key="1">
    <citation type="submission" date="2023-02" db="EMBL/GenBank/DDBJ databases">
        <title>Genome sequence of Lacticaseibacillus sp. KACC 23028.</title>
        <authorList>
            <person name="Kim S."/>
            <person name="Heo J."/>
            <person name="Kwon S.-W."/>
        </authorList>
    </citation>
    <scope>NUCLEOTIDE SEQUENCE [LARGE SCALE GENOMIC DNA]</scope>
    <source>
        <strain evidence="2 3">KACC 23028</strain>
    </source>
</reference>
<dbReference type="EMBL" id="CP117884">
    <property type="protein sequence ID" value="WDF83660.1"/>
    <property type="molecule type" value="Genomic_DNA"/>
</dbReference>
<keyword evidence="3" id="KW-1185">Reference proteome</keyword>
<keyword evidence="1" id="KW-1133">Transmembrane helix</keyword>
<keyword evidence="1" id="KW-0472">Membrane</keyword>
<sequence>MFIDIIIFLLVGALLTVLLARLKSPQNLIAVAIIMILIFGIAVKLFGFGAFTWILTIWMLLIVGGLYWLRHYFRSQG</sequence>
<evidence type="ECO:0000313" key="2">
    <source>
        <dbReference type="EMBL" id="WDF83660.1"/>
    </source>
</evidence>
<protein>
    <recommendedName>
        <fullName evidence="4">YesK-like protein</fullName>
    </recommendedName>
</protein>
<name>A0ABY7WWZ6_9LACO</name>